<gene>
    <name evidence="1" type="ORF">HPB48_022929</name>
</gene>
<dbReference type="Gene3D" id="2.40.70.10">
    <property type="entry name" value="Acid Proteases"/>
    <property type="match status" value="1"/>
</dbReference>
<dbReference type="InterPro" id="IPR021109">
    <property type="entry name" value="Peptidase_aspartic_dom_sf"/>
</dbReference>
<comment type="caution">
    <text evidence="1">The sequence shown here is derived from an EMBL/GenBank/DDBJ whole genome shotgun (WGS) entry which is preliminary data.</text>
</comment>
<organism evidence="1 2">
    <name type="scientific">Haemaphysalis longicornis</name>
    <name type="common">Bush tick</name>
    <dbReference type="NCBI Taxonomy" id="44386"/>
    <lineage>
        <taxon>Eukaryota</taxon>
        <taxon>Metazoa</taxon>
        <taxon>Ecdysozoa</taxon>
        <taxon>Arthropoda</taxon>
        <taxon>Chelicerata</taxon>
        <taxon>Arachnida</taxon>
        <taxon>Acari</taxon>
        <taxon>Parasitiformes</taxon>
        <taxon>Ixodida</taxon>
        <taxon>Ixodoidea</taxon>
        <taxon>Ixodidae</taxon>
        <taxon>Haemaphysalinae</taxon>
        <taxon>Haemaphysalis</taxon>
    </lineage>
</organism>
<evidence type="ECO:0000313" key="2">
    <source>
        <dbReference type="Proteomes" id="UP000821853"/>
    </source>
</evidence>
<keyword evidence="2" id="KW-1185">Reference proteome</keyword>
<dbReference type="AlphaFoldDB" id="A0A9J6GCH4"/>
<accession>A0A9J6GCH4</accession>
<evidence type="ECO:0000313" key="1">
    <source>
        <dbReference type="EMBL" id="KAH9372811.1"/>
    </source>
</evidence>
<reference evidence="1 2" key="1">
    <citation type="journal article" date="2020" name="Cell">
        <title>Large-Scale Comparative Analyses of Tick Genomes Elucidate Their Genetic Diversity and Vector Capacities.</title>
        <authorList>
            <consortium name="Tick Genome and Microbiome Consortium (TIGMIC)"/>
            <person name="Jia N."/>
            <person name="Wang J."/>
            <person name="Shi W."/>
            <person name="Du L."/>
            <person name="Sun Y."/>
            <person name="Zhan W."/>
            <person name="Jiang J.F."/>
            <person name="Wang Q."/>
            <person name="Zhang B."/>
            <person name="Ji P."/>
            <person name="Bell-Sakyi L."/>
            <person name="Cui X.M."/>
            <person name="Yuan T.T."/>
            <person name="Jiang B.G."/>
            <person name="Yang W.F."/>
            <person name="Lam T.T."/>
            <person name="Chang Q.C."/>
            <person name="Ding S.J."/>
            <person name="Wang X.J."/>
            <person name="Zhu J.G."/>
            <person name="Ruan X.D."/>
            <person name="Zhao L."/>
            <person name="Wei J.T."/>
            <person name="Ye R.Z."/>
            <person name="Que T.C."/>
            <person name="Du C.H."/>
            <person name="Zhou Y.H."/>
            <person name="Cheng J.X."/>
            <person name="Dai P.F."/>
            <person name="Guo W.B."/>
            <person name="Han X.H."/>
            <person name="Huang E.J."/>
            <person name="Li L.F."/>
            <person name="Wei W."/>
            <person name="Gao Y.C."/>
            <person name="Liu J.Z."/>
            <person name="Shao H.Z."/>
            <person name="Wang X."/>
            <person name="Wang C.C."/>
            <person name="Yang T.C."/>
            <person name="Huo Q.B."/>
            <person name="Li W."/>
            <person name="Chen H.Y."/>
            <person name="Chen S.E."/>
            <person name="Zhou L.G."/>
            <person name="Ni X.B."/>
            <person name="Tian J.H."/>
            <person name="Sheng Y."/>
            <person name="Liu T."/>
            <person name="Pan Y.S."/>
            <person name="Xia L.Y."/>
            <person name="Li J."/>
            <person name="Zhao F."/>
            <person name="Cao W.C."/>
        </authorList>
    </citation>
    <scope>NUCLEOTIDE SEQUENCE [LARGE SCALE GENOMIC DNA]</scope>
    <source>
        <strain evidence="1">HaeL-2018</strain>
    </source>
</reference>
<dbReference type="Proteomes" id="UP000821853">
    <property type="component" value="Chromosome 4"/>
</dbReference>
<sequence>MAGGHLVTNIGQCIVRRTIRRYSYVGDFIVVPECSRNVIIGMNFLQTNGAIIDLQTSIVTLSTERTTARND</sequence>
<dbReference type="Pfam" id="PF08284">
    <property type="entry name" value="RVP_2"/>
    <property type="match status" value="1"/>
</dbReference>
<name>A0A9J6GCH4_HAELO</name>
<dbReference type="OrthoDB" id="10056424at2759"/>
<proteinExistence type="predicted"/>
<dbReference type="VEuPathDB" id="VectorBase:HLOH_046368"/>
<dbReference type="EMBL" id="JABSTR010000006">
    <property type="protein sequence ID" value="KAH9372811.1"/>
    <property type="molecule type" value="Genomic_DNA"/>
</dbReference>
<protein>
    <submittedName>
        <fullName evidence="1">Uncharacterized protein</fullName>
    </submittedName>
</protein>